<protein>
    <submittedName>
        <fullName evidence="4">Cyclin-H1</fullName>
    </submittedName>
</protein>
<dbReference type="STRING" id="307507.A0A2V0NR09"/>
<proteinExistence type="predicted"/>
<dbReference type="SMART" id="SM00385">
    <property type="entry name" value="CYCLIN"/>
    <property type="match status" value="1"/>
</dbReference>
<dbReference type="Gene3D" id="1.10.472.10">
    <property type="entry name" value="Cyclin-like"/>
    <property type="match status" value="2"/>
</dbReference>
<dbReference type="InParanoid" id="A0A2V0NR09"/>
<feature type="region of interest" description="Disordered" evidence="2">
    <location>
        <begin position="24"/>
        <end position="63"/>
    </location>
</feature>
<dbReference type="AlphaFoldDB" id="A0A2V0NR09"/>
<comment type="caution">
    <text evidence="4">The sequence shown here is derived from an EMBL/GenBank/DDBJ whole genome shotgun (WGS) entry which is preliminary data.</text>
</comment>
<name>A0A2V0NR09_9CHLO</name>
<feature type="domain" description="Cyclin-like" evidence="3">
    <location>
        <begin position="78"/>
        <end position="155"/>
    </location>
</feature>
<dbReference type="SUPFAM" id="SSF47954">
    <property type="entry name" value="Cyclin-like"/>
    <property type="match status" value="2"/>
</dbReference>
<dbReference type="Proteomes" id="UP000247498">
    <property type="component" value="Unassembled WGS sequence"/>
</dbReference>
<evidence type="ECO:0000256" key="1">
    <source>
        <dbReference type="ARBA" id="ARBA00023127"/>
    </source>
</evidence>
<dbReference type="EMBL" id="BDRX01000008">
    <property type="protein sequence ID" value="GBF89062.1"/>
    <property type="molecule type" value="Genomic_DNA"/>
</dbReference>
<keyword evidence="1" id="KW-0195">Cyclin</keyword>
<gene>
    <name evidence="4" type="ORF">Rsub_01779</name>
</gene>
<dbReference type="PANTHER" id="PTHR10026">
    <property type="entry name" value="CYCLIN"/>
    <property type="match status" value="1"/>
</dbReference>
<keyword evidence="5" id="KW-1185">Reference proteome</keyword>
<dbReference type="InterPro" id="IPR013763">
    <property type="entry name" value="Cyclin-like_dom"/>
</dbReference>
<evidence type="ECO:0000256" key="2">
    <source>
        <dbReference type="SAM" id="MobiDB-lite"/>
    </source>
</evidence>
<dbReference type="Pfam" id="PF16899">
    <property type="entry name" value="Cyclin_C_2"/>
    <property type="match status" value="1"/>
</dbReference>
<accession>A0A2V0NR09</accession>
<evidence type="ECO:0000313" key="4">
    <source>
        <dbReference type="EMBL" id="GBF89062.1"/>
    </source>
</evidence>
<dbReference type="FunCoup" id="A0A2V0NR09">
    <property type="interactions" value="1876"/>
</dbReference>
<sequence length="390" mass="39755">MDFAASTHRARWIFDQDSLVAKREAAQQKAAESLKRSREPSPAAGGDDGAPQPDAKKPRADVPVSAGEEAVLRRYFELRIRAVCEAYPLPPKVAATATAYFKRFYVQRSCLEHDPSRIMPTCIYVEEAYVGAEDFCKKLGLEPQSVLRTEVPLLQGLGFDLVVHSPYRALAGLLQELEELRAQRAPALDAALLDAPADAVAKLSRGANKAVAAILQSDAPLLYPPGVLALAALRSGARTAGVACGAFVEHAAARAAAERAAEAAAADAAAESAAGAGPIPGGENPVPEHLRLGGSEADRVQQLLAWLGEIDACVVAAMKEEEGLEPRATEIDRTIKLWRKAAAAPLGGGGGGGAAAAVAAAAGGGGTAAGALAGAAAVPAGAGAAGGGGE</sequence>
<dbReference type="InterPro" id="IPR031658">
    <property type="entry name" value="Cyclin_C_2"/>
</dbReference>
<dbReference type="GO" id="GO:0016538">
    <property type="term" value="F:cyclin-dependent protein serine/threonine kinase regulator activity"/>
    <property type="evidence" value="ECO:0007669"/>
    <property type="project" value="InterPro"/>
</dbReference>
<dbReference type="InterPro" id="IPR036915">
    <property type="entry name" value="Cyclin-like_sf"/>
</dbReference>
<dbReference type="GO" id="GO:0006357">
    <property type="term" value="P:regulation of transcription by RNA polymerase II"/>
    <property type="evidence" value="ECO:0007669"/>
    <property type="project" value="InterPro"/>
</dbReference>
<evidence type="ECO:0000313" key="5">
    <source>
        <dbReference type="Proteomes" id="UP000247498"/>
    </source>
</evidence>
<feature type="compositionally biased region" description="Basic and acidic residues" evidence="2">
    <location>
        <begin position="24"/>
        <end position="39"/>
    </location>
</feature>
<reference evidence="4 5" key="1">
    <citation type="journal article" date="2018" name="Sci. Rep.">
        <title>Raphidocelis subcapitata (=Pseudokirchneriella subcapitata) provides an insight into genome evolution and environmental adaptations in the Sphaeropleales.</title>
        <authorList>
            <person name="Suzuki S."/>
            <person name="Yamaguchi H."/>
            <person name="Nakajima N."/>
            <person name="Kawachi M."/>
        </authorList>
    </citation>
    <scope>NUCLEOTIDE SEQUENCE [LARGE SCALE GENOMIC DNA]</scope>
    <source>
        <strain evidence="4 5">NIES-35</strain>
    </source>
</reference>
<dbReference type="InterPro" id="IPR043198">
    <property type="entry name" value="Cyclin/Ssn8"/>
</dbReference>
<dbReference type="OrthoDB" id="340962at2759"/>
<evidence type="ECO:0000259" key="3">
    <source>
        <dbReference type="SMART" id="SM00385"/>
    </source>
</evidence>
<organism evidence="4 5">
    <name type="scientific">Raphidocelis subcapitata</name>
    <dbReference type="NCBI Taxonomy" id="307507"/>
    <lineage>
        <taxon>Eukaryota</taxon>
        <taxon>Viridiplantae</taxon>
        <taxon>Chlorophyta</taxon>
        <taxon>core chlorophytes</taxon>
        <taxon>Chlorophyceae</taxon>
        <taxon>CS clade</taxon>
        <taxon>Sphaeropleales</taxon>
        <taxon>Selenastraceae</taxon>
        <taxon>Raphidocelis</taxon>
    </lineage>
</organism>